<evidence type="ECO:0000313" key="2">
    <source>
        <dbReference type="EMBL" id="QPI16715.1"/>
    </source>
</evidence>
<gene>
    <name evidence="2" type="ORF">NIOZUU159_00209</name>
</gene>
<reference evidence="2" key="1">
    <citation type="submission" date="2020-08" db="EMBL/GenBank/DDBJ databases">
        <title>Bridging the membrane lipid divide: bacteria of the FCB group superphylum have the potential to synthesize archaeal ether lipids.</title>
        <authorList>
            <person name="Villanueva L."/>
            <person name="von Meijenfeldt F.A.B."/>
            <person name="Westbye A.B."/>
            <person name="Yadav S."/>
            <person name="Hopmans E.C."/>
            <person name="Dutilh B.E."/>
            <person name="Sinninghe Damste J.S."/>
        </authorList>
    </citation>
    <scope>NUCLEOTIDE SEQUENCE</scope>
    <source>
        <strain evidence="2">NIOZ-UU159</strain>
    </source>
</reference>
<feature type="coiled-coil region" evidence="1">
    <location>
        <begin position="204"/>
        <end position="231"/>
    </location>
</feature>
<proteinExistence type="predicted"/>
<dbReference type="EMBL" id="MW030596">
    <property type="protein sequence ID" value="QPI16715.1"/>
    <property type="molecule type" value="Genomic_DNA"/>
</dbReference>
<evidence type="ECO:0000256" key="1">
    <source>
        <dbReference type="SAM" id="Coils"/>
    </source>
</evidence>
<organism evidence="2">
    <name type="scientific">Virus NIOZ-UU159</name>
    <dbReference type="NCBI Taxonomy" id="2763270"/>
    <lineage>
        <taxon>Viruses</taxon>
    </lineage>
</organism>
<sequence length="259" mass="30325">MLKTPYKKDNKFISLSKDSIKLSITDVKIKGIKKLLNGKGYSLTLFISNETNNDTINDLIKIDNDIADEILKESNKWFGKSFKKSDVDELYTKSFCDQTKTINVIITNKEFNNIFYNNLNINDIDNVVTMLKENNNYKKCIINLTIEYIGLYFYSEYTSNKWLIKSLDITDIQNDASEWFCIDDIIDKIDDRVRLLGKNTKSKISKYNALIEEYQEDYKNIKDKFKDIKELGNTKEANNLLNNINELLIIQEEKIIRLL</sequence>
<keyword evidence="1" id="KW-0175">Coiled coil</keyword>
<name>A0A7S9SUX5_9VIRU</name>
<protein>
    <submittedName>
        <fullName evidence="2">Uncharacterized protein</fullName>
    </submittedName>
</protein>
<accession>A0A7S9SUX5</accession>